<evidence type="ECO:0000256" key="7">
    <source>
        <dbReference type="ARBA" id="ARBA00023180"/>
    </source>
</evidence>
<dbReference type="GO" id="GO:0072594">
    <property type="term" value="P:establishment of protein localization to organelle"/>
    <property type="evidence" value="ECO:0007669"/>
    <property type="project" value="TreeGrafter"/>
</dbReference>
<reference evidence="10" key="2">
    <citation type="submission" date="2025-09" db="UniProtKB">
        <authorList>
            <consortium name="Ensembl"/>
        </authorList>
    </citation>
    <scope>IDENTIFICATION</scope>
</reference>
<evidence type="ECO:0000256" key="8">
    <source>
        <dbReference type="PROSITE-ProRule" id="PRU00740"/>
    </source>
</evidence>
<dbReference type="Pfam" id="PF01299">
    <property type="entry name" value="Lamp2-like_luminal"/>
    <property type="match status" value="1"/>
</dbReference>
<keyword evidence="6 8" id="KW-0472">Membrane</keyword>
<dbReference type="Ensembl" id="ENSVKKT00000018503.1">
    <property type="protein sequence ID" value="ENSVKKP00000018043.1"/>
    <property type="gene ID" value="ENSVKKG00000012326.1"/>
</dbReference>
<name>A0A8D2L8G8_VARKO</name>
<keyword evidence="3" id="KW-0732">Signal</keyword>
<keyword evidence="8" id="KW-0458">Lysosome</keyword>
<keyword evidence="2 8" id="KW-0812">Transmembrane</keyword>
<dbReference type="Gene3D" id="2.40.160.110">
    <property type="match status" value="1"/>
</dbReference>
<protein>
    <submittedName>
        <fullName evidence="10">Lysosomal associated membrane protein 3</fullName>
    </submittedName>
</protein>
<dbReference type="Proteomes" id="UP000694545">
    <property type="component" value="Unplaced"/>
</dbReference>
<feature type="domain" description="Lysosome-associated membrane glycoprotein 2-like luminal" evidence="9">
    <location>
        <begin position="241"/>
        <end position="377"/>
    </location>
</feature>
<dbReference type="PANTHER" id="PTHR11506:SF30">
    <property type="entry name" value="LYSOSOME-ASSOCIATED MEMBRANE GLYCOPROTEIN 3"/>
    <property type="match status" value="1"/>
</dbReference>
<evidence type="ECO:0000256" key="3">
    <source>
        <dbReference type="ARBA" id="ARBA00022729"/>
    </source>
</evidence>
<accession>A0A8D2L8G8</accession>
<dbReference type="GO" id="GO:0031902">
    <property type="term" value="C:late endosome membrane"/>
    <property type="evidence" value="ECO:0007669"/>
    <property type="project" value="TreeGrafter"/>
</dbReference>
<evidence type="ECO:0000256" key="5">
    <source>
        <dbReference type="ARBA" id="ARBA00022989"/>
    </source>
</evidence>
<sequence>MKCLFCLFAVNFSCNGKVLEDEKQVTAALKPPLFLPRTPFPKLQPASNHLITTLQEAQSGTSAVKSSQETPLAVSQLTHSMPEAKINPAEPTRSVNQTAVRLQVKATISPTVTPANLAHPTHQAAIHTVVKITTMTERAAVRSEGRADQTGTHRVVNVAATTLKPGRPNGRKTTFPIQPASAENENVSETTEKHPVHLSQQVTLKRANNATHKNMSAVTAALLLPTAPTGPTLTPKPSLAATGAYHVSNGTADCIKALIGLTMIVKNRNTSNVEYFNIDPNTTTSTGICGIQLSTLNISFHSGYVRFTFTKVSISTKLNHNFVYLYTSGIQFSGIKTGQFFSAPVGNCFKCFSKQTVDLANNFQLAAVNSQLQAFDIVDNKFGKALCSSQKLLMAPFSKGSSYPSELLLHR</sequence>
<comment type="subcellular location">
    <subcellularLocation>
        <location evidence="1">Endosome membrane</location>
        <topology evidence="1">Single-pass type I membrane protein</topology>
    </subcellularLocation>
    <subcellularLocation>
        <location evidence="8">Lysosome membrane</location>
        <topology evidence="8">Single-pass type I membrane protein</topology>
    </subcellularLocation>
</comment>
<keyword evidence="4" id="KW-0967">Endosome</keyword>
<dbReference type="GO" id="GO:0005886">
    <property type="term" value="C:plasma membrane"/>
    <property type="evidence" value="ECO:0007669"/>
    <property type="project" value="TreeGrafter"/>
</dbReference>
<dbReference type="GO" id="GO:0005765">
    <property type="term" value="C:lysosomal membrane"/>
    <property type="evidence" value="ECO:0007669"/>
    <property type="project" value="UniProtKB-SubCell"/>
</dbReference>
<dbReference type="InterPro" id="IPR048528">
    <property type="entry name" value="Lamp2-like_luminal"/>
</dbReference>
<comment type="similarity">
    <text evidence="8">Belongs to the LAMP family.</text>
</comment>
<keyword evidence="5" id="KW-1133">Transmembrane helix</keyword>
<evidence type="ECO:0000313" key="10">
    <source>
        <dbReference type="Ensembl" id="ENSVKKP00000018043.1"/>
    </source>
</evidence>
<evidence type="ECO:0000256" key="1">
    <source>
        <dbReference type="ARBA" id="ARBA00004530"/>
    </source>
</evidence>
<dbReference type="InterPro" id="IPR002000">
    <property type="entry name" value="Lysosome-assoc_membr_glycop"/>
</dbReference>
<evidence type="ECO:0000256" key="6">
    <source>
        <dbReference type="ARBA" id="ARBA00023136"/>
    </source>
</evidence>
<organism evidence="10 11">
    <name type="scientific">Varanus komodoensis</name>
    <name type="common">Komodo dragon</name>
    <dbReference type="NCBI Taxonomy" id="61221"/>
    <lineage>
        <taxon>Eukaryota</taxon>
        <taxon>Metazoa</taxon>
        <taxon>Chordata</taxon>
        <taxon>Craniata</taxon>
        <taxon>Vertebrata</taxon>
        <taxon>Euteleostomi</taxon>
        <taxon>Lepidosauria</taxon>
        <taxon>Squamata</taxon>
        <taxon>Bifurcata</taxon>
        <taxon>Unidentata</taxon>
        <taxon>Episquamata</taxon>
        <taxon>Toxicofera</taxon>
        <taxon>Anguimorpha</taxon>
        <taxon>Paleoanguimorpha</taxon>
        <taxon>Varanoidea</taxon>
        <taxon>Varanidae</taxon>
        <taxon>Varanus</taxon>
    </lineage>
</organism>
<evidence type="ECO:0000256" key="4">
    <source>
        <dbReference type="ARBA" id="ARBA00022753"/>
    </source>
</evidence>
<keyword evidence="7" id="KW-0325">Glycoprotein</keyword>
<dbReference type="OMA" id="CIKALIG"/>
<dbReference type="PROSITE" id="PS51407">
    <property type="entry name" value="LAMP_3"/>
    <property type="match status" value="1"/>
</dbReference>
<evidence type="ECO:0000313" key="11">
    <source>
        <dbReference type="Proteomes" id="UP000694545"/>
    </source>
</evidence>
<reference evidence="10" key="1">
    <citation type="submission" date="2025-08" db="UniProtKB">
        <authorList>
            <consortium name="Ensembl"/>
        </authorList>
    </citation>
    <scope>IDENTIFICATION</scope>
</reference>
<evidence type="ECO:0000256" key="2">
    <source>
        <dbReference type="ARBA" id="ARBA00022692"/>
    </source>
</evidence>
<dbReference type="AlphaFoldDB" id="A0A8D2L8G8"/>
<comment type="caution">
    <text evidence="8">Lacks conserved residue(s) required for the propagation of feature annotation.</text>
</comment>
<proteinExistence type="inferred from homology"/>
<dbReference type="PANTHER" id="PTHR11506">
    <property type="entry name" value="LYSOSOME-ASSOCIATED MEMBRANE GLYCOPROTEIN"/>
    <property type="match status" value="1"/>
</dbReference>
<evidence type="ECO:0000259" key="9">
    <source>
        <dbReference type="Pfam" id="PF01299"/>
    </source>
</evidence>
<keyword evidence="11" id="KW-1185">Reference proteome</keyword>